<dbReference type="Pfam" id="PF00069">
    <property type="entry name" value="Pkinase"/>
    <property type="match status" value="1"/>
</dbReference>
<accession>A0AA37Q2N3</accession>
<evidence type="ECO:0000256" key="6">
    <source>
        <dbReference type="SAM" id="Phobius"/>
    </source>
</evidence>
<keyword evidence="1" id="KW-0808">Transferase</keyword>
<dbReference type="GO" id="GO:0004674">
    <property type="term" value="F:protein serine/threonine kinase activity"/>
    <property type="evidence" value="ECO:0007669"/>
    <property type="project" value="TreeGrafter"/>
</dbReference>
<proteinExistence type="predicted"/>
<dbReference type="InterPro" id="IPR011009">
    <property type="entry name" value="Kinase-like_dom_sf"/>
</dbReference>
<dbReference type="InterPro" id="IPR000719">
    <property type="entry name" value="Prot_kinase_dom"/>
</dbReference>
<keyword evidence="6" id="KW-0472">Membrane</keyword>
<dbReference type="Proteomes" id="UP001161325">
    <property type="component" value="Unassembled WGS sequence"/>
</dbReference>
<keyword evidence="2" id="KW-0547">Nucleotide-binding</keyword>
<dbReference type="GO" id="GO:0005524">
    <property type="term" value="F:ATP binding"/>
    <property type="evidence" value="ECO:0007669"/>
    <property type="project" value="UniProtKB-KW"/>
</dbReference>
<evidence type="ECO:0000313" key="8">
    <source>
        <dbReference type="EMBL" id="GLC25460.1"/>
    </source>
</evidence>
<evidence type="ECO:0000256" key="1">
    <source>
        <dbReference type="ARBA" id="ARBA00022679"/>
    </source>
</evidence>
<evidence type="ECO:0000259" key="7">
    <source>
        <dbReference type="PROSITE" id="PS50011"/>
    </source>
</evidence>
<dbReference type="EMBL" id="BRXS01000003">
    <property type="protein sequence ID" value="GLC25460.1"/>
    <property type="molecule type" value="Genomic_DNA"/>
</dbReference>
<keyword evidence="6" id="KW-1133">Transmembrane helix</keyword>
<dbReference type="PANTHER" id="PTHR43289">
    <property type="entry name" value="MITOGEN-ACTIVATED PROTEIN KINASE KINASE KINASE 20-RELATED"/>
    <property type="match status" value="1"/>
</dbReference>
<name>A0AA37Q2N3_9BACT</name>
<dbReference type="RefSeq" id="WP_284349915.1">
    <property type="nucleotide sequence ID" value="NZ_BRXS01000003.1"/>
</dbReference>
<feature type="domain" description="Protein kinase" evidence="7">
    <location>
        <begin position="27"/>
        <end position="277"/>
    </location>
</feature>
<feature type="region of interest" description="Disordered" evidence="5">
    <location>
        <begin position="441"/>
        <end position="468"/>
    </location>
</feature>
<keyword evidence="6" id="KW-0812">Transmembrane</keyword>
<dbReference type="PANTHER" id="PTHR43289:SF6">
    <property type="entry name" value="SERINE_THREONINE-PROTEIN KINASE NEKL-3"/>
    <property type="match status" value="1"/>
</dbReference>
<evidence type="ECO:0000256" key="5">
    <source>
        <dbReference type="SAM" id="MobiDB-lite"/>
    </source>
</evidence>
<keyword evidence="4" id="KW-0067">ATP-binding</keyword>
<evidence type="ECO:0000256" key="2">
    <source>
        <dbReference type="ARBA" id="ARBA00022741"/>
    </source>
</evidence>
<comment type="caution">
    <text evidence="8">The sequence shown here is derived from an EMBL/GenBank/DDBJ whole genome shotgun (WGS) entry which is preliminary data.</text>
</comment>
<evidence type="ECO:0000313" key="9">
    <source>
        <dbReference type="Proteomes" id="UP001161325"/>
    </source>
</evidence>
<evidence type="ECO:0000256" key="3">
    <source>
        <dbReference type="ARBA" id="ARBA00022777"/>
    </source>
</evidence>
<dbReference type="SUPFAM" id="SSF56112">
    <property type="entry name" value="Protein kinase-like (PK-like)"/>
    <property type="match status" value="1"/>
</dbReference>
<keyword evidence="9" id="KW-1185">Reference proteome</keyword>
<dbReference type="SMART" id="SM00220">
    <property type="entry name" value="S_TKc"/>
    <property type="match status" value="1"/>
</dbReference>
<reference evidence="8" key="1">
    <citation type="submission" date="2022-08" db="EMBL/GenBank/DDBJ databases">
        <title>Draft genome sequencing of Roseisolibacter agri AW1220.</title>
        <authorList>
            <person name="Tobiishi Y."/>
            <person name="Tonouchi A."/>
        </authorList>
    </citation>
    <scope>NUCLEOTIDE SEQUENCE</scope>
    <source>
        <strain evidence="8">AW1220</strain>
    </source>
</reference>
<protein>
    <recommendedName>
        <fullName evidence="7">Protein kinase domain-containing protein</fullName>
    </recommendedName>
</protein>
<dbReference type="Gene3D" id="3.30.200.20">
    <property type="entry name" value="Phosphorylase Kinase, domain 1"/>
    <property type="match status" value="1"/>
</dbReference>
<dbReference type="AlphaFoldDB" id="A0AA37Q2N3"/>
<dbReference type="Gene3D" id="1.10.510.10">
    <property type="entry name" value="Transferase(Phosphotransferase) domain 1"/>
    <property type="match status" value="1"/>
</dbReference>
<sequence length="508" mass="52724">MDDETRHASTAHDTAHAATDALTLGDYVLSARLARRPSADVYEATHAPTGAPRLVYVLRPGAMQDHPLVHRVVCEVDAARWLRHPAIAKVDGYGDTPSRRLYLGVERAPGRTLRELLADGERIAAWRVARLASRLVEALDEAHAVGLTHGHLTPDVVVLAPEAEAAGSPPLVTLVGLGAGAVAFDGPVAAADRPYLSPEQLAGGDADARSDVFGLASLLHHLLAGQAPAEVTVDGADAHTTPSDGGHRPTAAVLAAARAADPRRRPASVKAFWEELLAALVADAAAAASLGPHAPVATPRAAAPAVLDADVLQALELEVLDLEVEPAVWSEPTPAALPVPAPVPVPVAVAPVPAPVAPPAPPVYPTERPAPLRPRQYDRDDHVAPPVVSAIPSRRRRVLVAIAWCVAVPAVAAAVGWPLAYGGSPARDARMGETAVEILADAPPPPAVPSSTDSLVGPAPKAQRPALPAVPTVDIPAVDLPTVDVASRRPLVRAEEFTKRITSADSLR</sequence>
<evidence type="ECO:0000256" key="4">
    <source>
        <dbReference type="ARBA" id="ARBA00022840"/>
    </source>
</evidence>
<gene>
    <name evidence="8" type="ORF">rosag_19730</name>
</gene>
<dbReference type="PROSITE" id="PS50011">
    <property type="entry name" value="PROTEIN_KINASE_DOM"/>
    <property type="match status" value="1"/>
</dbReference>
<organism evidence="8 9">
    <name type="scientific">Roseisolibacter agri</name>
    <dbReference type="NCBI Taxonomy" id="2014610"/>
    <lineage>
        <taxon>Bacteria</taxon>
        <taxon>Pseudomonadati</taxon>
        <taxon>Gemmatimonadota</taxon>
        <taxon>Gemmatimonadia</taxon>
        <taxon>Gemmatimonadales</taxon>
        <taxon>Gemmatimonadaceae</taxon>
        <taxon>Roseisolibacter</taxon>
    </lineage>
</organism>
<keyword evidence="3" id="KW-0418">Kinase</keyword>
<feature type="transmembrane region" description="Helical" evidence="6">
    <location>
        <begin position="398"/>
        <end position="421"/>
    </location>
</feature>